<dbReference type="STRING" id="1122155.SAMN02745158_01118"/>
<evidence type="ECO:0000313" key="3">
    <source>
        <dbReference type="Proteomes" id="UP000184245"/>
    </source>
</evidence>
<name>A0A1M4V4D3_9CLOT</name>
<dbReference type="Proteomes" id="UP000184245">
    <property type="component" value="Unassembled WGS sequence"/>
</dbReference>
<dbReference type="EMBL" id="FQVI01000003">
    <property type="protein sequence ID" value="SHE63834.1"/>
    <property type="molecule type" value="Genomic_DNA"/>
</dbReference>
<dbReference type="PANTHER" id="PTHR43649">
    <property type="entry name" value="ARABINOSE-BINDING PROTEIN-RELATED"/>
    <property type="match status" value="1"/>
</dbReference>
<feature type="chain" id="PRO_5039442795" evidence="1">
    <location>
        <begin position="20"/>
        <end position="457"/>
    </location>
</feature>
<keyword evidence="1" id="KW-0732">Signal</keyword>
<accession>A0A1M4V4D3</accession>
<protein>
    <submittedName>
        <fullName evidence="2">Raffinose/stachyose/melibiose transport system substrate-binding protein</fullName>
    </submittedName>
</protein>
<gene>
    <name evidence="2" type="ORF">SAMN02745158_01118</name>
</gene>
<dbReference type="RefSeq" id="WP_072849706.1">
    <property type="nucleotide sequence ID" value="NZ_FQVI01000003.1"/>
</dbReference>
<feature type="signal peptide" evidence="1">
    <location>
        <begin position="1"/>
        <end position="19"/>
    </location>
</feature>
<dbReference type="Pfam" id="PF13416">
    <property type="entry name" value="SBP_bac_8"/>
    <property type="match status" value="1"/>
</dbReference>
<dbReference type="SUPFAM" id="SSF53850">
    <property type="entry name" value="Periplasmic binding protein-like II"/>
    <property type="match status" value="1"/>
</dbReference>
<dbReference type="OrthoDB" id="41208at2"/>
<evidence type="ECO:0000256" key="1">
    <source>
        <dbReference type="SAM" id="SignalP"/>
    </source>
</evidence>
<keyword evidence="3" id="KW-1185">Reference proteome</keyword>
<dbReference type="Gene3D" id="3.40.190.10">
    <property type="entry name" value="Periplasmic binding protein-like II"/>
    <property type="match status" value="2"/>
</dbReference>
<dbReference type="AlphaFoldDB" id="A0A1M4V4D3"/>
<sequence length="457" mass="50683">MKRRVLSLVLALCMAVGMAGCGSSEKEKSGKSASAEGDRKQITMWFWGCATPYQEHMQKVLVDSYNESQEEYWLTLEFRNTVDKDIPVALAADSGPDIVYASGPSYVSTYVQEGKVISLDKYAEQYGWKDRMLGILYDACTVDGSLYSIPNSISVGGIFYNKALFEEKGWEVPSTVDELTAIMDEAIKDGLYGSLAGNKGWKPCNDNFSSLMVSHFTYPSVMYDCLSGKTPFNNPEMAGAVELSKEWYEKGYLGGSDYTDLDSQECMQMLSEKKSPFVLAPTLYFQFAGQFFTGDLEDDLGFVPFPSLQSDQPSPVYDVATPCNFSISANTPYADECAKILDTMLTEDFLVEMTKGWPGYWATPLKEITVDESSIEGLGGEFIGAVKEACTAIDNGQFSFHPTTFMPPETQEKWRDIDMVWQGVMTPEEFLDSVDAVFPAELEKNLVSPLAEPARAK</sequence>
<dbReference type="InterPro" id="IPR006059">
    <property type="entry name" value="SBP"/>
</dbReference>
<dbReference type="PROSITE" id="PS51257">
    <property type="entry name" value="PROKAR_LIPOPROTEIN"/>
    <property type="match status" value="1"/>
</dbReference>
<reference evidence="2 3" key="1">
    <citation type="submission" date="2016-11" db="EMBL/GenBank/DDBJ databases">
        <authorList>
            <person name="Jaros S."/>
            <person name="Januszkiewicz K."/>
            <person name="Wedrychowicz H."/>
        </authorList>
    </citation>
    <scope>NUCLEOTIDE SEQUENCE [LARGE SCALE GENOMIC DNA]</scope>
    <source>
        <strain evidence="2 3">DSM 17459</strain>
    </source>
</reference>
<evidence type="ECO:0000313" key="2">
    <source>
        <dbReference type="EMBL" id="SHE63834.1"/>
    </source>
</evidence>
<dbReference type="InterPro" id="IPR050490">
    <property type="entry name" value="Bact_solute-bd_prot1"/>
</dbReference>
<proteinExistence type="predicted"/>
<organism evidence="2 3">
    <name type="scientific">Lactonifactor longoviformis DSM 17459</name>
    <dbReference type="NCBI Taxonomy" id="1122155"/>
    <lineage>
        <taxon>Bacteria</taxon>
        <taxon>Bacillati</taxon>
        <taxon>Bacillota</taxon>
        <taxon>Clostridia</taxon>
        <taxon>Eubacteriales</taxon>
        <taxon>Clostridiaceae</taxon>
        <taxon>Lactonifactor</taxon>
    </lineage>
</organism>